<dbReference type="CDD" id="cd09487">
    <property type="entry name" value="SAM_superfamily"/>
    <property type="match status" value="1"/>
</dbReference>
<protein>
    <submittedName>
        <fullName evidence="3">Sterile alpha motif (SAM) domain-containing protein</fullName>
    </submittedName>
</protein>
<proteinExistence type="predicted"/>
<dbReference type="Gene3D" id="1.10.150.50">
    <property type="entry name" value="Transcription Factor, Ets-1"/>
    <property type="match status" value="1"/>
</dbReference>
<dbReference type="AlphaFoldDB" id="A0A7J0FKZ0"/>
<keyword evidence="4" id="KW-1185">Reference proteome</keyword>
<evidence type="ECO:0000313" key="4">
    <source>
        <dbReference type="Proteomes" id="UP000585474"/>
    </source>
</evidence>
<name>A0A7J0FKZ0_9ERIC</name>
<dbReference type="SUPFAM" id="SSF47769">
    <property type="entry name" value="SAM/Pointed domain"/>
    <property type="match status" value="1"/>
</dbReference>
<feature type="region of interest" description="Disordered" evidence="1">
    <location>
        <begin position="1"/>
        <end position="87"/>
    </location>
</feature>
<sequence length="275" mass="30813">MYADREDVSTRRSIKDRLNSNDDSGRRRPITGKRQRQEDDKWEHDLYKDGEPQVSNRRIGTKDLRMKLQKKSAQQTSQSGNGSVSVARDLREKLSGETYLRPLNTDPKPKPVLQGSKPVRKSVIVETPEPEIKKVASSVPKQNAQQKLEKFDVLLVDGVSLFKEYVLFGLLLPGGGRDMFCCTLCLIPAESVDSFLQSIGLEKYSITFQAEEVCAPWNITVDMTALVHMTDGDLKALGVPMFAAAVVPDTSITFIYLGMFLTHLNVLFQPGNIHE</sequence>
<feature type="compositionally biased region" description="Polar residues" evidence="1">
    <location>
        <begin position="71"/>
        <end position="84"/>
    </location>
</feature>
<reference evidence="3 4" key="1">
    <citation type="submission" date="2019-07" db="EMBL/GenBank/DDBJ databases">
        <title>De Novo Assembly of kiwifruit Actinidia rufa.</title>
        <authorList>
            <person name="Sugita-Konishi S."/>
            <person name="Sato K."/>
            <person name="Mori E."/>
            <person name="Abe Y."/>
            <person name="Kisaki G."/>
            <person name="Hamano K."/>
            <person name="Suezawa K."/>
            <person name="Otani M."/>
            <person name="Fukuda T."/>
            <person name="Manabe T."/>
            <person name="Gomi K."/>
            <person name="Tabuchi M."/>
            <person name="Akimitsu K."/>
            <person name="Kataoka I."/>
        </authorList>
    </citation>
    <scope>NUCLEOTIDE SEQUENCE [LARGE SCALE GENOMIC DNA]</scope>
    <source>
        <strain evidence="4">cv. Fuchu</strain>
    </source>
</reference>
<dbReference type="PROSITE" id="PS50105">
    <property type="entry name" value="SAM_DOMAIN"/>
    <property type="match status" value="1"/>
</dbReference>
<dbReference type="InterPro" id="IPR001660">
    <property type="entry name" value="SAM"/>
</dbReference>
<evidence type="ECO:0000313" key="3">
    <source>
        <dbReference type="EMBL" id="GFY99385.1"/>
    </source>
</evidence>
<comment type="caution">
    <text evidence="3">The sequence shown here is derived from an EMBL/GenBank/DDBJ whole genome shotgun (WGS) entry which is preliminary data.</text>
</comment>
<dbReference type="OrthoDB" id="76949at2759"/>
<feature type="compositionally biased region" description="Basic and acidic residues" evidence="1">
    <location>
        <begin position="35"/>
        <end position="51"/>
    </location>
</feature>
<evidence type="ECO:0000256" key="1">
    <source>
        <dbReference type="SAM" id="MobiDB-lite"/>
    </source>
</evidence>
<feature type="domain" description="SAM" evidence="2">
    <location>
        <begin position="187"/>
        <end position="239"/>
    </location>
</feature>
<evidence type="ECO:0000259" key="2">
    <source>
        <dbReference type="PROSITE" id="PS50105"/>
    </source>
</evidence>
<dbReference type="InterPro" id="IPR013761">
    <property type="entry name" value="SAM/pointed_sf"/>
</dbReference>
<accession>A0A7J0FKZ0</accession>
<feature type="compositionally biased region" description="Basic and acidic residues" evidence="1">
    <location>
        <begin position="1"/>
        <end position="26"/>
    </location>
</feature>
<organism evidence="3 4">
    <name type="scientific">Actinidia rufa</name>
    <dbReference type="NCBI Taxonomy" id="165716"/>
    <lineage>
        <taxon>Eukaryota</taxon>
        <taxon>Viridiplantae</taxon>
        <taxon>Streptophyta</taxon>
        <taxon>Embryophyta</taxon>
        <taxon>Tracheophyta</taxon>
        <taxon>Spermatophyta</taxon>
        <taxon>Magnoliopsida</taxon>
        <taxon>eudicotyledons</taxon>
        <taxon>Gunneridae</taxon>
        <taxon>Pentapetalae</taxon>
        <taxon>asterids</taxon>
        <taxon>Ericales</taxon>
        <taxon>Actinidiaceae</taxon>
        <taxon>Actinidia</taxon>
    </lineage>
</organism>
<dbReference type="Proteomes" id="UP000585474">
    <property type="component" value="Unassembled WGS sequence"/>
</dbReference>
<dbReference type="EMBL" id="BJWL01000013">
    <property type="protein sequence ID" value="GFY99385.1"/>
    <property type="molecule type" value="Genomic_DNA"/>
</dbReference>
<gene>
    <name evidence="3" type="ORF">Acr_13g0007860</name>
</gene>